<keyword evidence="6" id="KW-1185">Reference proteome</keyword>
<proteinExistence type="predicted"/>
<dbReference type="EMBL" id="JAHXZJ010000747">
    <property type="protein sequence ID" value="KAH0557772.1"/>
    <property type="molecule type" value="Genomic_DNA"/>
</dbReference>
<dbReference type="PROSITE" id="PS51155">
    <property type="entry name" value="CHIT_BIND_RR_2"/>
    <property type="match status" value="1"/>
</dbReference>
<dbReference type="InterPro" id="IPR000618">
    <property type="entry name" value="Insect_cuticle"/>
</dbReference>
<evidence type="ECO:0000313" key="6">
    <source>
        <dbReference type="Proteomes" id="UP000826195"/>
    </source>
</evidence>
<evidence type="ECO:0000256" key="2">
    <source>
        <dbReference type="PROSITE-ProRule" id="PRU00497"/>
    </source>
</evidence>
<feature type="chain" id="PRO_5043328084" evidence="4">
    <location>
        <begin position="21"/>
        <end position="157"/>
    </location>
</feature>
<dbReference type="Proteomes" id="UP000826195">
    <property type="component" value="Unassembled WGS sequence"/>
</dbReference>
<dbReference type="AlphaFoldDB" id="A0AAV7IUG7"/>
<evidence type="ECO:0000256" key="4">
    <source>
        <dbReference type="SAM" id="SignalP"/>
    </source>
</evidence>
<dbReference type="InterPro" id="IPR031311">
    <property type="entry name" value="CHIT_BIND_RR_consensus"/>
</dbReference>
<feature type="region of interest" description="Disordered" evidence="3">
    <location>
        <begin position="29"/>
        <end position="50"/>
    </location>
</feature>
<feature type="signal peptide" evidence="4">
    <location>
        <begin position="1"/>
        <end position="20"/>
    </location>
</feature>
<protein>
    <submittedName>
        <fullName evidence="5">Uncharacterized protein</fullName>
    </submittedName>
</protein>
<gene>
    <name evidence="5" type="ORF">KQX54_011629</name>
</gene>
<dbReference type="PANTHER" id="PTHR12236">
    <property type="entry name" value="STRUCTURAL CONTITUENT OF CUTICLE"/>
    <property type="match status" value="1"/>
</dbReference>
<organism evidence="5 6">
    <name type="scientific">Cotesia glomerata</name>
    <name type="common">Lepidopteran parasitic wasp</name>
    <name type="synonym">Apanteles glomeratus</name>
    <dbReference type="NCBI Taxonomy" id="32391"/>
    <lineage>
        <taxon>Eukaryota</taxon>
        <taxon>Metazoa</taxon>
        <taxon>Ecdysozoa</taxon>
        <taxon>Arthropoda</taxon>
        <taxon>Hexapoda</taxon>
        <taxon>Insecta</taxon>
        <taxon>Pterygota</taxon>
        <taxon>Neoptera</taxon>
        <taxon>Endopterygota</taxon>
        <taxon>Hymenoptera</taxon>
        <taxon>Apocrita</taxon>
        <taxon>Ichneumonoidea</taxon>
        <taxon>Braconidae</taxon>
        <taxon>Microgastrinae</taxon>
        <taxon>Cotesia</taxon>
    </lineage>
</organism>
<sequence>MYALKLLMVILFIFIIKSKATPVEYENYDDYDSYNQDSENSYEEESYPDEGYSGYEYDSHDNYAHPRYAFNYGVNDPYTGDLKSQEEVRDGDVVKGSYRINEPDGTIRIVEYTADNHNGFNAVVKKIGHAVHPISSVAKYQPIVPIQLPFNYYRHLY</sequence>
<reference evidence="5 6" key="1">
    <citation type="journal article" date="2021" name="J. Hered.">
        <title>A chromosome-level genome assembly of the parasitoid wasp, Cotesia glomerata (Hymenoptera: Braconidae).</title>
        <authorList>
            <person name="Pinto B.J."/>
            <person name="Weis J.J."/>
            <person name="Gamble T."/>
            <person name="Ode P.J."/>
            <person name="Paul R."/>
            <person name="Zaspel J.M."/>
        </authorList>
    </citation>
    <scope>NUCLEOTIDE SEQUENCE [LARGE SCALE GENOMIC DNA]</scope>
    <source>
        <strain evidence="5">CgM1</strain>
    </source>
</reference>
<dbReference type="GO" id="GO:0005615">
    <property type="term" value="C:extracellular space"/>
    <property type="evidence" value="ECO:0007669"/>
    <property type="project" value="TreeGrafter"/>
</dbReference>
<name>A0AAV7IUG7_COTGL</name>
<evidence type="ECO:0000313" key="5">
    <source>
        <dbReference type="EMBL" id="KAH0557772.1"/>
    </source>
</evidence>
<comment type="caution">
    <text evidence="5">The sequence shown here is derived from an EMBL/GenBank/DDBJ whole genome shotgun (WGS) entry which is preliminary data.</text>
</comment>
<keyword evidence="4" id="KW-0732">Signal</keyword>
<dbReference type="Pfam" id="PF00379">
    <property type="entry name" value="Chitin_bind_4"/>
    <property type="match status" value="1"/>
</dbReference>
<evidence type="ECO:0000256" key="1">
    <source>
        <dbReference type="ARBA" id="ARBA00022460"/>
    </source>
</evidence>
<dbReference type="GO" id="GO:0042302">
    <property type="term" value="F:structural constituent of cuticle"/>
    <property type="evidence" value="ECO:0007669"/>
    <property type="project" value="UniProtKB-UniRule"/>
</dbReference>
<keyword evidence="1 2" id="KW-0193">Cuticle</keyword>
<dbReference type="InterPro" id="IPR051217">
    <property type="entry name" value="Insect_Cuticle_Struc_Prot"/>
</dbReference>
<accession>A0AAV7IUG7</accession>
<dbReference type="PROSITE" id="PS00233">
    <property type="entry name" value="CHIT_BIND_RR_1"/>
    <property type="match status" value="1"/>
</dbReference>
<evidence type="ECO:0000256" key="3">
    <source>
        <dbReference type="SAM" id="MobiDB-lite"/>
    </source>
</evidence>
<dbReference type="GO" id="GO:0031012">
    <property type="term" value="C:extracellular matrix"/>
    <property type="evidence" value="ECO:0007669"/>
    <property type="project" value="TreeGrafter"/>
</dbReference>
<dbReference type="PANTHER" id="PTHR12236:SF86">
    <property type="entry name" value="CCP84AC-RELATED"/>
    <property type="match status" value="1"/>
</dbReference>
<dbReference type="PRINTS" id="PR00947">
    <property type="entry name" value="CUTICLE"/>
</dbReference>